<proteinExistence type="predicted"/>
<evidence type="ECO:0000313" key="1">
    <source>
        <dbReference type="EMBL" id="AGO16964.1"/>
    </source>
</evidence>
<name>A0A806J664_GLAPU</name>
<reference evidence="1 2" key="1">
    <citation type="journal article" date="2013" name="PLoS ONE">
        <title>Complete Genome Analysis of a Haemophilus parasuis Serovar 12 Strain from China.</title>
        <authorList>
            <person name="Li Y."/>
            <person name="Kwok A.H."/>
            <person name="Jiang J."/>
            <person name="Zou Y."/>
            <person name="Zheng F."/>
            <person name="Chen P."/>
            <person name="Hou C."/>
            <person name="Leung F.C."/>
            <person name="Jiang P."/>
        </authorList>
    </citation>
    <scope>NUCLEOTIDE SEQUENCE [LARGE SCALE GENOMIC DNA]</scope>
    <source>
        <strain evidence="1 2">ZJ0906</strain>
    </source>
</reference>
<dbReference type="AlphaFoldDB" id="A0A806J664"/>
<dbReference type="KEGG" id="hpaz:K756_09245"/>
<evidence type="ECO:0008006" key="3">
    <source>
        <dbReference type="Google" id="ProtNLM"/>
    </source>
</evidence>
<gene>
    <name evidence="1" type="ORF">K756_09245</name>
</gene>
<organism evidence="1 2">
    <name type="scientific">Glaesserella parasuis ZJ0906</name>
    <dbReference type="NCBI Taxonomy" id="1322346"/>
    <lineage>
        <taxon>Bacteria</taxon>
        <taxon>Pseudomonadati</taxon>
        <taxon>Pseudomonadota</taxon>
        <taxon>Gammaproteobacteria</taxon>
        <taxon>Pasteurellales</taxon>
        <taxon>Pasteurellaceae</taxon>
        <taxon>Glaesserella</taxon>
    </lineage>
</organism>
<sequence>MKIKVKAIDGVRVPFENHPHSYIEHEPVEVDNSIYYQRRIADGDLILVTGVDKPKKESK</sequence>
<dbReference type="InterPro" id="IPR024400">
    <property type="entry name" value="DUF2635"/>
</dbReference>
<protein>
    <recommendedName>
        <fullName evidence="3">DUF2635 domain-containing protein</fullName>
    </recommendedName>
</protein>
<dbReference type="EMBL" id="CP005384">
    <property type="protein sequence ID" value="AGO16964.1"/>
    <property type="molecule type" value="Genomic_DNA"/>
</dbReference>
<dbReference type="Proteomes" id="UP000014672">
    <property type="component" value="Chromosome"/>
</dbReference>
<evidence type="ECO:0000313" key="2">
    <source>
        <dbReference type="Proteomes" id="UP000014672"/>
    </source>
</evidence>
<accession>A0A806J664</accession>
<dbReference type="Pfam" id="PF10948">
    <property type="entry name" value="DUF2635"/>
    <property type="match status" value="1"/>
</dbReference>